<feature type="region of interest" description="Disordered" evidence="1">
    <location>
        <begin position="1518"/>
        <end position="1563"/>
    </location>
</feature>
<protein>
    <submittedName>
        <fullName evidence="2">Rgp1-domain-containing protein</fullName>
    </submittedName>
</protein>
<accession>A0A4S8M8X1</accession>
<feature type="region of interest" description="Disordered" evidence="1">
    <location>
        <begin position="233"/>
        <end position="257"/>
    </location>
</feature>
<feature type="compositionally biased region" description="Polar residues" evidence="1">
    <location>
        <begin position="397"/>
        <end position="414"/>
    </location>
</feature>
<reference evidence="2 3" key="1">
    <citation type="journal article" date="2019" name="Nat. Ecol. Evol.">
        <title>Megaphylogeny resolves global patterns of mushroom evolution.</title>
        <authorList>
            <person name="Varga T."/>
            <person name="Krizsan K."/>
            <person name="Foldi C."/>
            <person name="Dima B."/>
            <person name="Sanchez-Garcia M."/>
            <person name="Sanchez-Ramirez S."/>
            <person name="Szollosi G.J."/>
            <person name="Szarkandi J.G."/>
            <person name="Papp V."/>
            <person name="Albert L."/>
            <person name="Andreopoulos W."/>
            <person name="Angelini C."/>
            <person name="Antonin V."/>
            <person name="Barry K.W."/>
            <person name="Bougher N.L."/>
            <person name="Buchanan P."/>
            <person name="Buyck B."/>
            <person name="Bense V."/>
            <person name="Catcheside P."/>
            <person name="Chovatia M."/>
            <person name="Cooper J."/>
            <person name="Damon W."/>
            <person name="Desjardin D."/>
            <person name="Finy P."/>
            <person name="Geml J."/>
            <person name="Haridas S."/>
            <person name="Hughes K."/>
            <person name="Justo A."/>
            <person name="Karasinski D."/>
            <person name="Kautmanova I."/>
            <person name="Kiss B."/>
            <person name="Kocsube S."/>
            <person name="Kotiranta H."/>
            <person name="LaButti K.M."/>
            <person name="Lechner B.E."/>
            <person name="Liimatainen K."/>
            <person name="Lipzen A."/>
            <person name="Lukacs Z."/>
            <person name="Mihaltcheva S."/>
            <person name="Morgado L.N."/>
            <person name="Niskanen T."/>
            <person name="Noordeloos M.E."/>
            <person name="Ohm R.A."/>
            <person name="Ortiz-Santana B."/>
            <person name="Ovrebo C."/>
            <person name="Racz N."/>
            <person name="Riley R."/>
            <person name="Savchenko A."/>
            <person name="Shiryaev A."/>
            <person name="Soop K."/>
            <person name="Spirin V."/>
            <person name="Szebenyi C."/>
            <person name="Tomsovsky M."/>
            <person name="Tulloss R.E."/>
            <person name="Uehling J."/>
            <person name="Grigoriev I.V."/>
            <person name="Vagvolgyi C."/>
            <person name="Papp T."/>
            <person name="Martin F.M."/>
            <person name="Miettinen O."/>
            <person name="Hibbett D.S."/>
            <person name="Nagy L.G."/>
        </authorList>
    </citation>
    <scope>NUCLEOTIDE SEQUENCE [LARGE SCALE GENOMIC DNA]</scope>
    <source>
        <strain evidence="2 3">CBS 962.96</strain>
    </source>
</reference>
<feature type="compositionally biased region" description="Basic and acidic residues" evidence="1">
    <location>
        <begin position="116"/>
        <end position="125"/>
    </location>
</feature>
<dbReference type="EMBL" id="ML179129">
    <property type="protein sequence ID" value="THU98826.1"/>
    <property type="molecule type" value="Genomic_DNA"/>
</dbReference>
<feature type="compositionally biased region" description="Low complexity" evidence="1">
    <location>
        <begin position="553"/>
        <end position="563"/>
    </location>
</feature>
<feature type="compositionally biased region" description="Gly residues" evidence="1">
    <location>
        <begin position="1416"/>
        <end position="1430"/>
    </location>
</feature>
<feature type="compositionally biased region" description="Low complexity" evidence="1">
    <location>
        <begin position="235"/>
        <end position="252"/>
    </location>
</feature>
<feature type="compositionally biased region" description="Low complexity" evidence="1">
    <location>
        <begin position="1518"/>
        <end position="1533"/>
    </location>
</feature>
<feature type="compositionally biased region" description="Polar residues" evidence="1">
    <location>
        <begin position="523"/>
        <end position="540"/>
    </location>
</feature>
<organism evidence="2 3">
    <name type="scientific">Dendrothele bispora (strain CBS 962.96)</name>
    <dbReference type="NCBI Taxonomy" id="1314807"/>
    <lineage>
        <taxon>Eukaryota</taxon>
        <taxon>Fungi</taxon>
        <taxon>Dikarya</taxon>
        <taxon>Basidiomycota</taxon>
        <taxon>Agaricomycotina</taxon>
        <taxon>Agaricomycetes</taxon>
        <taxon>Agaricomycetidae</taxon>
        <taxon>Agaricales</taxon>
        <taxon>Agaricales incertae sedis</taxon>
        <taxon>Dendrothele</taxon>
    </lineage>
</organism>
<feature type="region of interest" description="Disordered" evidence="1">
    <location>
        <begin position="494"/>
        <end position="563"/>
    </location>
</feature>
<feature type="region of interest" description="Disordered" evidence="1">
    <location>
        <begin position="1372"/>
        <end position="1393"/>
    </location>
</feature>
<feature type="compositionally biased region" description="Basic and acidic residues" evidence="1">
    <location>
        <begin position="465"/>
        <end position="474"/>
    </location>
</feature>
<feature type="region of interest" description="Disordered" evidence="1">
    <location>
        <begin position="998"/>
        <end position="1018"/>
    </location>
</feature>
<feature type="compositionally biased region" description="Basic and acidic residues" evidence="1">
    <location>
        <begin position="1224"/>
        <end position="1235"/>
    </location>
</feature>
<feature type="region of interest" description="Disordered" evidence="1">
    <location>
        <begin position="331"/>
        <end position="474"/>
    </location>
</feature>
<dbReference type="OrthoDB" id="1918at2759"/>
<evidence type="ECO:0000313" key="2">
    <source>
        <dbReference type="EMBL" id="THU98826.1"/>
    </source>
</evidence>
<feature type="region of interest" description="Disordered" evidence="1">
    <location>
        <begin position="652"/>
        <end position="718"/>
    </location>
</feature>
<feature type="compositionally biased region" description="Polar residues" evidence="1">
    <location>
        <begin position="1537"/>
        <end position="1549"/>
    </location>
</feature>
<feature type="region of interest" description="Disordered" evidence="1">
    <location>
        <begin position="1412"/>
        <end position="1444"/>
    </location>
</feature>
<gene>
    <name evidence="2" type="ORF">K435DRAFT_519948</name>
</gene>
<dbReference type="Pfam" id="PF08737">
    <property type="entry name" value="Rgp1"/>
    <property type="match status" value="1"/>
</dbReference>
<feature type="compositionally biased region" description="Polar residues" evidence="1">
    <location>
        <begin position="652"/>
        <end position="663"/>
    </location>
</feature>
<dbReference type="InterPro" id="IPR014848">
    <property type="entry name" value="Rgp1"/>
</dbReference>
<proteinExistence type="predicted"/>
<feature type="region of interest" description="Disordered" evidence="1">
    <location>
        <begin position="40"/>
        <end position="198"/>
    </location>
</feature>
<feature type="region of interest" description="Disordered" evidence="1">
    <location>
        <begin position="1038"/>
        <end position="1076"/>
    </location>
</feature>
<keyword evidence="3" id="KW-1185">Reference proteome</keyword>
<feature type="compositionally biased region" description="Basic residues" evidence="1">
    <location>
        <begin position="1553"/>
        <end position="1563"/>
    </location>
</feature>
<feature type="compositionally biased region" description="Low complexity" evidence="1">
    <location>
        <begin position="41"/>
        <end position="52"/>
    </location>
</feature>
<feature type="compositionally biased region" description="Acidic residues" evidence="1">
    <location>
        <begin position="1462"/>
        <end position="1484"/>
    </location>
</feature>
<dbReference type="Proteomes" id="UP000297245">
    <property type="component" value="Unassembled WGS sequence"/>
</dbReference>
<feature type="compositionally biased region" description="Polar residues" evidence="1">
    <location>
        <begin position="80"/>
        <end position="92"/>
    </location>
</feature>
<feature type="region of interest" description="Disordered" evidence="1">
    <location>
        <begin position="1224"/>
        <end position="1262"/>
    </location>
</feature>
<feature type="region of interest" description="Disordered" evidence="1">
    <location>
        <begin position="610"/>
        <end position="638"/>
    </location>
</feature>
<feature type="compositionally biased region" description="Low complexity" evidence="1">
    <location>
        <begin position="500"/>
        <end position="522"/>
    </location>
</feature>
<feature type="compositionally biased region" description="Basic residues" evidence="1">
    <location>
        <begin position="415"/>
        <end position="429"/>
    </location>
</feature>
<feature type="compositionally biased region" description="Low complexity" evidence="1">
    <location>
        <begin position="1431"/>
        <end position="1440"/>
    </location>
</feature>
<feature type="compositionally biased region" description="Polar residues" evidence="1">
    <location>
        <begin position="1238"/>
        <end position="1257"/>
    </location>
</feature>
<feature type="compositionally biased region" description="Low complexity" evidence="1">
    <location>
        <begin position="170"/>
        <end position="187"/>
    </location>
</feature>
<feature type="compositionally biased region" description="Low complexity" evidence="1">
    <location>
        <begin position="892"/>
        <end position="902"/>
    </location>
</feature>
<feature type="compositionally biased region" description="Basic and acidic residues" evidence="1">
    <location>
        <begin position="1375"/>
        <end position="1390"/>
    </location>
</feature>
<feature type="compositionally biased region" description="Basic and acidic residues" evidence="1">
    <location>
        <begin position="96"/>
        <end position="107"/>
    </location>
</feature>
<feature type="region of interest" description="Disordered" evidence="1">
    <location>
        <begin position="887"/>
        <end position="918"/>
    </location>
</feature>
<dbReference type="PANTHER" id="PTHR12507">
    <property type="entry name" value="REDUCED GROWTH PHENOTYPE 1 RGP1, YEAST -RELATED"/>
    <property type="match status" value="1"/>
</dbReference>
<feature type="compositionally biased region" description="Polar residues" evidence="1">
    <location>
        <begin position="335"/>
        <end position="352"/>
    </location>
</feature>
<evidence type="ECO:0000256" key="1">
    <source>
        <dbReference type="SAM" id="MobiDB-lite"/>
    </source>
</evidence>
<name>A0A4S8M8X1_DENBC</name>
<feature type="region of interest" description="Disordered" evidence="1">
    <location>
        <begin position="1459"/>
        <end position="1501"/>
    </location>
</feature>
<feature type="compositionally biased region" description="Low complexity" evidence="1">
    <location>
        <begin position="354"/>
        <end position="375"/>
    </location>
</feature>
<sequence>MDIDDFPIRVTVAPSQSAYFAGEPFSVKITFTNTAKCDAFSSSKLSSPSTPTKTHRRASHSISSAPIAKPPTSPAGHTAPRTSSSLASSKLNRISGFKDKEEPERPMRRGLVGQTRPKESGRETEGLLDVVEQRRRKMLSRSMSLSLQTNGLTDDGERGEDLGVYGTVQSSPSSPLAPRSLTSPSSPKVASPLSRSETLPLAASHPHARKNSYMDGQQSIHVNPPLGIFPVNEHNSVLSPSSPSNPSPLRNNITAPPLPNKVNSPFLPFDGPPSASSSSASLVSYSSVDSGTSFNSVNSIHSAASTNNVTAYPIPSTPSVSAHSFALDPIAENISPGSESTPLKSNDPTSIHVSHPTPSLPHRSSSPHSPHRLQPAISIQEATPVKQPAAKDANDGGTYSAQSQTDQSPVSPTNSRRHGRTKSYSHAAHRPNSGIDGLGIGHPSQASSSIAHGFPHNGAAGLNHDQTEREQNRGHDGEQLILYSYTQLKGSVVLTPLPSPSGSRSRSVSSSVSSRTPSTASTGTSNSVNPYSPNPTSSGTKYGPTPLPPPFPTSGSSFSSQSPHVAHVTDVQLTPAQVLALLRTSLLKSSAGAVGGGSMDIGRMTSSLGSNSSLSLLSRQGPKSNLGGGRGHTRSSLSIDVGNANANLNLGSAMSSDTLSSGTRPPHKRSSSIGMGMGLLNALLGPSSPSLDPADNRNGYSSPMHASRSAPDVSNPGYPSGVAGNSVYNPISGRIPAEGRSRAVSASASATSLTGGYSGGSFGSIGSLGAWLTGSSPNPSSSFSSGVGLGGGVGKEIDAETPLPTFEVPPAMLAVDMVLKPGEERSYTYTLLLPPDLPPTFRGRTFRFSYELVIGIGVRRGSGSISNPSKSTGLGLGIAGISDSSGQERILSSSSTSATHSSNARGSGPGPSGGSTSKIMQIPIRVYTNIVVGRSPSPYDLLWPVYKRQQQGFAPGHRRGGRGVASSPLAVTKYKKSGSNKDMYTGKVEEITRGNDRMNQREMDGDGTERILDKDRDKDKGLDELREYAKGLVDATTTISRRSGDSEADEEDQTITMNRHLGQNPPVIMNGHNKDNLGFGPSESVAASGNGKVGIGCGEAVEILTRNQKKVSYDVNKDGVKVAVLTFTKAAYRLGETVQGVVELNERTSRARVVQLSAHLETHESLPTALTSPPSSGSPAARELKRVHAEHYSSFVLSTMRTTFSLDIPSDASAAFQIKVGNEKATGHGSSRDPFGHSPQTQGRAYSAHGTSNAATGTTVSTPGFPSFSSTSLYPHSPLPNTPMMPTVPASAPAYPSTFPLSSPLPPPSSPWLPSPSLSPSTPIPFPIPPNSQPGGLEWKVKLCLLVAIASEGSDLGTEGVRVKGLVKDDEVDERDGAGGDEGHEGRRGEWGSSWKAVGGIGLEKVAVGASRDRLGGNGGSGRSGTGVGTGAQNHNQNQGQGQGMVKSWASFLASSILGTGDEVEGGGEDEDENDGYDEEDEAEMNGWIDPPMYDGIKPDRAGGVGVGVEYGNEGKWLTGPADDISSSPASPDVTTVGDQEQSGNTNESKVGGRTKIKNGGRRKRKIRAEWRELRVETVECEVPIRVWPGNTAYKPVDVVFDV</sequence>
<evidence type="ECO:0000313" key="3">
    <source>
        <dbReference type="Proteomes" id="UP000297245"/>
    </source>
</evidence>